<reference evidence="1" key="1">
    <citation type="submission" date="2018-02" db="EMBL/GenBank/DDBJ databases">
        <title>Rhizophora mucronata_Transcriptome.</title>
        <authorList>
            <person name="Meera S.P."/>
            <person name="Sreeshan A."/>
            <person name="Augustine A."/>
        </authorList>
    </citation>
    <scope>NUCLEOTIDE SEQUENCE</scope>
    <source>
        <tissue evidence="1">Leaf</tissue>
    </source>
</reference>
<sequence>MSHMSRRSLPLGWTESILWCYNQLLHPSISPLPNPFSLHVIRPRMVVNFIKLGQLPWVLLHTLQ</sequence>
<accession>A0A2P2PM03</accession>
<protein>
    <submittedName>
        <fullName evidence="1">Uncharacterized protein</fullName>
    </submittedName>
</protein>
<organism evidence="1">
    <name type="scientific">Rhizophora mucronata</name>
    <name type="common">Asiatic mangrove</name>
    <dbReference type="NCBI Taxonomy" id="61149"/>
    <lineage>
        <taxon>Eukaryota</taxon>
        <taxon>Viridiplantae</taxon>
        <taxon>Streptophyta</taxon>
        <taxon>Embryophyta</taxon>
        <taxon>Tracheophyta</taxon>
        <taxon>Spermatophyta</taxon>
        <taxon>Magnoliopsida</taxon>
        <taxon>eudicotyledons</taxon>
        <taxon>Gunneridae</taxon>
        <taxon>Pentapetalae</taxon>
        <taxon>rosids</taxon>
        <taxon>fabids</taxon>
        <taxon>Malpighiales</taxon>
        <taxon>Rhizophoraceae</taxon>
        <taxon>Rhizophora</taxon>
    </lineage>
</organism>
<evidence type="ECO:0000313" key="1">
    <source>
        <dbReference type="EMBL" id="MBX55776.1"/>
    </source>
</evidence>
<dbReference type="EMBL" id="GGEC01075292">
    <property type="protein sequence ID" value="MBX55776.1"/>
    <property type="molecule type" value="Transcribed_RNA"/>
</dbReference>
<name>A0A2P2PM03_RHIMU</name>
<proteinExistence type="predicted"/>
<dbReference type="AlphaFoldDB" id="A0A2P2PM03"/>